<evidence type="ECO:0000313" key="5">
    <source>
        <dbReference type="Proteomes" id="UP000001208"/>
    </source>
</evidence>
<name>B3QSJ4_CHLT3</name>
<dbReference type="OrthoDB" id="9805976at2"/>
<dbReference type="RefSeq" id="WP_012500125.1">
    <property type="nucleotide sequence ID" value="NC_011026.1"/>
</dbReference>
<dbReference type="PANTHER" id="PTHR43278:SF2">
    <property type="entry name" value="IRON-SULFUR FLAVOPROTEIN"/>
    <property type="match status" value="1"/>
</dbReference>
<dbReference type="HOGENOM" id="CLU_121336_0_0_10"/>
<dbReference type="eggNOG" id="COG0655">
    <property type="taxonomic scope" value="Bacteria"/>
</dbReference>
<reference evidence="4 5" key="1">
    <citation type="submission" date="2008-06" db="EMBL/GenBank/DDBJ databases">
        <title>Complete sequence of Chloroherpeton thalassium ATCC 35110.</title>
        <authorList>
            <consortium name="US DOE Joint Genome Institute"/>
            <person name="Lucas S."/>
            <person name="Copeland A."/>
            <person name="Lapidus A."/>
            <person name="Glavina del Rio T."/>
            <person name="Dalin E."/>
            <person name="Tice H."/>
            <person name="Bruce D."/>
            <person name="Goodwin L."/>
            <person name="Pitluck S."/>
            <person name="Schmutz J."/>
            <person name="Larimer F."/>
            <person name="Land M."/>
            <person name="Hauser L."/>
            <person name="Kyrpides N."/>
            <person name="Mikhailova N."/>
            <person name="Liu Z."/>
            <person name="Li T."/>
            <person name="Zhao F."/>
            <person name="Overmann J."/>
            <person name="Bryant D.A."/>
            <person name="Richardson P."/>
        </authorList>
    </citation>
    <scope>NUCLEOTIDE SEQUENCE [LARGE SCALE GENOMIC DNA]</scope>
    <source>
        <strain evidence="5">ATCC 35110 / GB-78</strain>
    </source>
</reference>
<dbReference type="PANTHER" id="PTHR43278">
    <property type="entry name" value="NAD(P)H-DEPENDENT FMN-CONTAINING OXIDOREDUCTASE YWQN-RELATED"/>
    <property type="match status" value="1"/>
</dbReference>
<protein>
    <submittedName>
        <fullName evidence="4">NADPH-dependent FMN reductase</fullName>
    </submittedName>
</protein>
<dbReference type="Proteomes" id="UP000001208">
    <property type="component" value="Chromosome"/>
</dbReference>
<dbReference type="GO" id="GO:0016491">
    <property type="term" value="F:oxidoreductase activity"/>
    <property type="evidence" value="ECO:0007669"/>
    <property type="project" value="InterPro"/>
</dbReference>
<proteinExistence type="predicted"/>
<keyword evidence="1" id="KW-0285">Flavoprotein</keyword>
<gene>
    <name evidence="4" type="ordered locus">Ctha_1583</name>
</gene>
<dbReference type="InterPro" id="IPR005025">
    <property type="entry name" value="FMN_Rdtase-like_dom"/>
</dbReference>
<dbReference type="Gene3D" id="3.40.50.360">
    <property type="match status" value="1"/>
</dbReference>
<feature type="domain" description="NADPH-dependent FMN reductase-like" evidence="3">
    <location>
        <begin position="3"/>
        <end position="104"/>
    </location>
</feature>
<keyword evidence="5" id="KW-1185">Reference proteome</keyword>
<dbReference type="InterPro" id="IPR051796">
    <property type="entry name" value="ISF_SsuE-like"/>
</dbReference>
<organism evidence="4 5">
    <name type="scientific">Chloroherpeton thalassium (strain ATCC 35110 / GB-78)</name>
    <dbReference type="NCBI Taxonomy" id="517418"/>
    <lineage>
        <taxon>Bacteria</taxon>
        <taxon>Pseudomonadati</taxon>
        <taxon>Chlorobiota</taxon>
        <taxon>Chlorobiia</taxon>
        <taxon>Chlorobiales</taxon>
        <taxon>Chloroherpetonaceae</taxon>
        <taxon>Chloroherpeton</taxon>
    </lineage>
</organism>
<evidence type="ECO:0000313" key="4">
    <source>
        <dbReference type="EMBL" id="ACF14041.1"/>
    </source>
</evidence>
<evidence type="ECO:0000259" key="3">
    <source>
        <dbReference type="Pfam" id="PF03358"/>
    </source>
</evidence>
<accession>B3QSJ4</accession>
<dbReference type="STRING" id="517418.Ctha_1583"/>
<keyword evidence="2" id="KW-0288">FMN</keyword>
<evidence type="ECO:0000256" key="2">
    <source>
        <dbReference type="ARBA" id="ARBA00022643"/>
    </source>
</evidence>
<evidence type="ECO:0000256" key="1">
    <source>
        <dbReference type="ARBA" id="ARBA00022630"/>
    </source>
</evidence>
<sequence length="191" mass="21180">MKARILNGARQQENELHGVQSLLAGELESSGWEVASMILREHEISHCVGCFNCWMRTPGVCKSSGEGQRVAKSVIQSELAVFLTPLTFGGYSSELKKALDHIICLISPFFIKIDGETHHQKRYEKYPCILGIAVTPKRDKVTSNIFRTLVQRNAINLHAPAHVAMVVEYDEAETEMKAQFAQALKVIGGAL</sequence>
<dbReference type="KEGG" id="cts:Ctha_1583"/>
<dbReference type="Pfam" id="PF03358">
    <property type="entry name" value="FMN_red"/>
    <property type="match status" value="1"/>
</dbReference>
<dbReference type="AlphaFoldDB" id="B3QSJ4"/>
<dbReference type="EMBL" id="CP001100">
    <property type="protein sequence ID" value="ACF14041.1"/>
    <property type="molecule type" value="Genomic_DNA"/>
</dbReference>
<dbReference type="SUPFAM" id="SSF52218">
    <property type="entry name" value="Flavoproteins"/>
    <property type="match status" value="1"/>
</dbReference>
<dbReference type="InterPro" id="IPR029039">
    <property type="entry name" value="Flavoprotein-like_sf"/>
</dbReference>